<dbReference type="RefSeq" id="WP_112221310.1">
    <property type="nucleotide sequence ID" value="NZ_CP196859.1"/>
</dbReference>
<keyword evidence="3" id="KW-1185">Reference proteome</keyword>
<proteinExistence type="predicted"/>
<dbReference type="AlphaFoldDB" id="A0A365L667"/>
<evidence type="ECO:0000313" key="2">
    <source>
        <dbReference type="EMBL" id="RAZ80883.1"/>
    </source>
</evidence>
<dbReference type="Proteomes" id="UP000251002">
    <property type="component" value="Unassembled WGS sequence"/>
</dbReference>
<evidence type="ECO:0000259" key="1">
    <source>
        <dbReference type="Pfam" id="PF11181"/>
    </source>
</evidence>
<reference evidence="2 3" key="1">
    <citation type="submission" date="2018-06" db="EMBL/GenBank/DDBJ databases">
        <title>The draft genome sequences of strains SCU63 and S1.</title>
        <authorList>
            <person name="Gan L."/>
        </authorList>
    </citation>
    <scope>NUCLEOTIDE SEQUENCE [LARGE SCALE GENOMIC DNA]</scope>
    <source>
        <strain evidence="2 3">SCU63</strain>
    </source>
</reference>
<gene>
    <name evidence="2" type="ORF">DP120_00905</name>
</gene>
<dbReference type="InterPro" id="IPR025889">
    <property type="entry name" value="GSP17M-like_dom"/>
</dbReference>
<dbReference type="Pfam" id="PF11181">
    <property type="entry name" value="YflT"/>
    <property type="match status" value="1"/>
</dbReference>
<evidence type="ECO:0000313" key="3">
    <source>
        <dbReference type="Proteomes" id="UP000251002"/>
    </source>
</evidence>
<name>A0A365L667_9BACL</name>
<sequence length="113" mass="13277">MKSTNREFEVVYTERELEEKVEEMKSWGYNRNDIHVLTDNADILNSVETQEGVHTHETETITDKFKSIFTGKDAVRDELTKLDLSQTEIDEFHDILESDGIVLYTDHRNDNRI</sequence>
<organism evidence="2 3">
    <name type="scientific">Planococcus halotolerans</name>
    <dbReference type="NCBI Taxonomy" id="2233542"/>
    <lineage>
        <taxon>Bacteria</taxon>
        <taxon>Bacillati</taxon>
        <taxon>Bacillota</taxon>
        <taxon>Bacilli</taxon>
        <taxon>Bacillales</taxon>
        <taxon>Caryophanaceae</taxon>
        <taxon>Planococcus</taxon>
    </lineage>
</organism>
<protein>
    <recommendedName>
        <fullName evidence="1">General stress protein 17M-like domain-containing protein</fullName>
    </recommendedName>
</protein>
<feature type="domain" description="General stress protein 17M-like" evidence="1">
    <location>
        <begin position="9"/>
        <end position="94"/>
    </location>
</feature>
<dbReference type="EMBL" id="QLZR01000001">
    <property type="protein sequence ID" value="RAZ80883.1"/>
    <property type="molecule type" value="Genomic_DNA"/>
</dbReference>
<comment type="caution">
    <text evidence="2">The sequence shown here is derived from an EMBL/GenBank/DDBJ whole genome shotgun (WGS) entry which is preliminary data.</text>
</comment>
<accession>A0A365L667</accession>